<dbReference type="HOGENOM" id="CLU_087288_0_0_9"/>
<dbReference type="eggNOG" id="ENOG5032UST">
    <property type="taxonomic scope" value="Bacteria"/>
</dbReference>
<protein>
    <submittedName>
        <fullName evidence="1">Uncharacterized protein</fullName>
    </submittedName>
</protein>
<dbReference type="RefSeq" id="WP_014016417.1">
    <property type="nucleotide sequence ID" value="NC_015873.1"/>
</dbReference>
<dbReference type="STRING" id="1064535.MELS_1466"/>
<name>G0VQF9_MEGEL</name>
<evidence type="ECO:0000313" key="1">
    <source>
        <dbReference type="EMBL" id="CCC73687.1"/>
    </source>
</evidence>
<gene>
    <name evidence="1" type="ORF">MELS_1466</name>
</gene>
<reference evidence="1 2" key="1">
    <citation type="journal article" date="2011" name="J. Bacteriol.">
        <title>Genome Sequence of the Ruminal Bacterium Megasphaera elsdenii.</title>
        <authorList>
            <person name="Marx H."/>
            <person name="Graf A.B."/>
            <person name="Tatto N."/>
            <person name="Thallinger G.G."/>
            <person name="Mattanovich D."/>
            <person name="Sauer M."/>
        </authorList>
    </citation>
    <scope>NUCLEOTIDE SEQUENCE [LARGE SCALE GENOMIC DNA]</scope>
    <source>
        <strain evidence="1 2">DSM 20460</strain>
    </source>
</reference>
<evidence type="ECO:0000313" key="2">
    <source>
        <dbReference type="Proteomes" id="UP000010111"/>
    </source>
</evidence>
<proteinExistence type="predicted"/>
<dbReference type="AlphaFoldDB" id="G0VQF9"/>
<organism evidence="1 2">
    <name type="scientific">Megasphaera elsdenii DSM 20460</name>
    <dbReference type="NCBI Taxonomy" id="1064535"/>
    <lineage>
        <taxon>Bacteria</taxon>
        <taxon>Bacillati</taxon>
        <taxon>Bacillota</taxon>
        <taxon>Negativicutes</taxon>
        <taxon>Veillonellales</taxon>
        <taxon>Veillonellaceae</taxon>
        <taxon>Megasphaera</taxon>
    </lineage>
</organism>
<dbReference type="GeneID" id="97490721"/>
<keyword evidence="2" id="KW-1185">Reference proteome</keyword>
<dbReference type="Proteomes" id="UP000010111">
    <property type="component" value="Chromosome"/>
</dbReference>
<dbReference type="KEGG" id="med:MELS_1466"/>
<accession>G0VQF9</accession>
<dbReference type="EMBL" id="HE576794">
    <property type="protein sequence ID" value="CCC73687.1"/>
    <property type="molecule type" value="Genomic_DNA"/>
</dbReference>
<dbReference type="Pfam" id="PF19991">
    <property type="entry name" value="HMA_2"/>
    <property type="match status" value="1"/>
</dbReference>
<sequence>MSYASGFMVGTSIGKAVYDMFHNKKGKAAAAAAPAGVCRSQVQAAKPAAAVPHFACVSVLKGRRRYRAAALVGNAELAKLIEEKVSTLPDVQFVQVSAVTGSILVFAHSEGTLDKLENFFRFRLFPNAVEGLVGAVCDAGQAEAGKAESATYLKAVQDTADVFSQAIFRKSKAFLDLRTLIAVVLTLRGLRKTVFLGQRPTGPQMLWWALSLLRRR</sequence>